<reference evidence="2 3" key="1">
    <citation type="journal article" date="2015" name="Genome Announc.">
        <title>Complete Genome Sequence of the Type Strain Corynebacterium testudinoris DSM 44614, Recovered from Necrotic Lesions in the Mouth of a Tortoise.</title>
        <authorList>
            <person name="Ruckert C."/>
            <person name="Kriete M."/>
            <person name="Jaenicke S."/>
            <person name="Winkler A."/>
            <person name="Tauch A."/>
        </authorList>
    </citation>
    <scope>NUCLEOTIDE SEQUENCE [LARGE SCALE GENOMIC DNA]</scope>
    <source>
        <strain evidence="2 3">DSM 44614</strain>
    </source>
</reference>
<dbReference type="Pfam" id="PF18726">
    <property type="entry name" value="HEPN_SAV_6107"/>
    <property type="match status" value="1"/>
</dbReference>
<accession>A0A0G3H768</accession>
<reference evidence="3" key="2">
    <citation type="submission" date="2015-05" db="EMBL/GenBank/DDBJ databases">
        <title>Complete genome sequence of Corynebacterium testudinoris DSM 44614, recovered from necrotic lesions in the mouth of a tortoise.</title>
        <authorList>
            <person name="Ruckert C."/>
            <person name="Albersmeier A."/>
            <person name="Winkler A."/>
            <person name="Tauch A."/>
        </authorList>
    </citation>
    <scope>NUCLEOTIDE SEQUENCE [LARGE SCALE GENOMIC DNA]</scope>
    <source>
        <strain evidence="3">DSM 44614</strain>
    </source>
</reference>
<dbReference type="KEGG" id="cted:CTEST_08985"/>
<name>A0A0G3H768_9CORY</name>
<dbReference type="OrthoDB" id="4421226at2"/>
<keyword evidence="3" id="KW-1185">Reference proteome</keyword>
<protein>
    <recommendedName>
        <fullName evidence="1">SAV-6107-like HEPN domain-containing protein</fullName>
    </recommendedName>
</protein>
<sequence>MAPVVSATTRFTRTGRGTRRADFLSKASALLAQAVSYREEGNWEQALESAYQAALRTAGAWISETSVAGRRRRPTSAWDQLRLMGGGGEEWADTFGQYSRLRSRVVSGLERDVDHATVDHIMALAAEFLAVVEGDASGFPAAA</sequence>
<dbReference type="Gene3D" id="1.20.120.330">
    <property type="entry name" value="Nucleotidyltransferases domain 2"/>
    <property type="match status" value="1"/>
</dbReference>
<gene>
    <name evidence="2" type="ORF">CTEST_08985</name>
</gene>
<evidence type="ECO:0000313" key="2">
    <source>
        <dbReference type="EMBL" id="AKK09226.1"/>
    </source>
</evidence>
<proteinExistence type="predicted"/>
<evidence type="ECO:0000259" key="1">
    <source>
        <dbReference type="Pfam" id="PF18726"/>
    </source>
</evidence>
<dbReference type="InterPro" id="IPR040891">
    <property type="entry name" value="HEPN_SAV_6107"/>
</dbReference>
<feature type="domain" description="SAV-6107-like HEPN" evidence="1">
    <location>
        <begin position="47"/>
        <end position="133"/>
    </location>
</feature>
<dbReference type="RefSeq" id="WP_047253441.1">
    <property type="nucleotide sequence ID" value="NZ_CP011545.1"/>
</dbReference>
<dbReference type="PATRIC" id="fig|136857.5.peg.1787"/>
<organism evidence="2 3">
    <name type="scientific">Corynebacterium testudinoris</name>
    <dbReference type="NCBI Taxonomy" id="136857"/>
    <lineage>
        <taxon>Bacteria</taxon>
        <taxon>Bacillati</taxon>
        <taxon>Actinomycetota</taxon>
        <taxon>Actinomycetes</taxon>
        <taxon>Mycobacteriales</taxon>
        <taxon>Corynebacteriaceae</taxon>
        <taxon>Corynebacterium</taxon>
    </lineage>
</organism>
<dbReference type="AlphaFoldDB" id="A0A0G3H768"/>
<dbReference type="Proteomes" id="UP000035540">
    <property type="component" value="Chromosome"/>
</dbReference>
<dbReference type="EMBL" id="CP011545">
    <property type="protein sequence ID" value="AKK09226.1"/>
    <property type="molecule type" value="Genomic_DNA"/>
</dbReference>
<dbReference type="STRING" id="136857.CTEST_08985"/>
<evidence type="ECO:0000313" key="3">
    <source>
        <dbReference type="Proteomes" id="UP000035540"/>
    </source>
</evidence>